<comment type="caution">
    <text evidence="4">The sequence shown here is derived from an EMBL/GenBank/DDBJ whole genome shotgun (WGS) entry which is preliminary data.</text>
</comment>
<dbReference type="AlphaFoldDB" id="A0A8J6LEB7"/>
<reference evidence="4" key="2">
    <citation type="submission" date="2021-08" db="EMBL/GenBank/DDBJ databases">
        <authorList>
            <person name="Eriksson T."/>
        </authorList>
    </citation>
    <scope>NUCLEOTIDE SEQUENCE</scope>
    <source>
        <strain evidence="4">Stoneville</strain>
        <tissue evidence="4">Whole head</tissue>
    </source>
</reference>
<dbReference type="Gene3D" id="2.60.120.200">
    <property type="match status" value="1"/>
</dbReference>
<organism evidence="4 5">
    <name type="scientific">Tenebrio molitor</name>
    <name type="common">Yellow mealworm beetle</name>
    <dbReference type="NCBI Taxonomy" id="7067"/>
    <lineage>
        <taxon>Eukaryota</taxon>
        <taxon>Metazoa</taxon>
        <taxon>Ecdysozoa</taxon>
        <taxon>Arthropoda</taxon>
        <taxon>Hexapoda</taxon>
        <taxon>Insecta</taxon>
        <taxon>Pterygota</taxon>
        <taxon>Neoptera</taxon>
        <taxon>Endopterygota</taxon>
        <taxon>Coleoptera</taxon>
        <taxon>Polyphaga</taxon>
        <taxon>Cucujiformia</taxon>
        <taxon>Tenebrionidae</taxon>
        <taxon>Tenebrio</taxon>
    </lineage>
</organism>
<protein>
    <recommendedName>
        <fullName evidence="3">Thrombospondin-like N-terminal domain-containing protein</fullName>
    </recommendedName>
</protein>
<dbReference type="InterPro" id="IPR048287">
    <property type="entry name" value="TSPN-like_N"/>
</dbReference>
<feature type="domain" description="Thrombospondin-like N-terminal" evidence="3">
    <location>
        <begin position="80"/>
        <end position="278"/>
    </location>
</feature>
<keyword evidence="2" id="KW-0732">Signal</keyword>
<evidence type="ECO:0000259" key="3">
    <source>
        <dbReference type="SMART" id="SM00210"/>
    </source>
</evidence>
<name>A0A8J6LEB7_TENMO</name>
<dbReference type="SMART" id="SM00210">
    <property type="entry name" value="TSPN"/>
    <property type="match status" value="1"/>
</dbReference>
<sequence>MGRILLTAWLVAVSYCLPGLTAASHPRENELDSHEIHPINPKSPASILHASVKNPEVAVPGADPARSLDQIHLHNRKFPDEVDILKLMNVSAKDQGVSLVEGPITNFPAYKFRLPYGNVPLPNSTVVTTAMNSPEGFTVVFLYRQQKNNLGTLISVNSPGRLTPWFQLNSNSKMGVLMLKYRMETSAKLRQMDWELPKHHRKSPLAAWTWLSVSVDFTTGIVRLDLDCQPSRFESLTPGNDQSHIRIPQDSLVYFRQEPGRKKKFLGSMQVAKVLPYVQQERLWTCVEISSNLAPQFRKPLL</sequence>
<accession>A0A8J6LEB7</accession>
<proteinExistence type="predicted"/>
<reference evidence="4" key="1">
    <citation type="journal article" date="2020" name="J Insects Food Feed">
        <title>The yellow mealworm (Tenebrio molitor) genome: a resource for the emerging insects as food and feed industry.</title>
        <authorList>
            <person name="Eriksson T."/>
            <person name="Andere A."/>
            <person name="Kelstrup H."/>
            <person name="Emery V."/>
            <person name="Picard C."/>
        </authorList>
    </citation>
    <scope>NUCLEOTIDE SEQUENCE</scope>
    <source>
        <strain evidence="4">Stoneville</strain>
        <tissue evidence="4">Whole head</tissue>
    </source>
</reference>
<dbReference type="Proteomes" id="UP000719412">
    <property type="component" value="Unassembled WGS sequence"/>
</dbReference>
<dbReference type="InterPro" id="IPR013320">
    <property type="entry name" value="ConA-like_dom_sf"/>
</dbReference>
<dbReference type="EMBL" id="JABDTM020014006">
    <property type="protein sequence ID" value="KAH0819669.1"/>
    <property type="molecule type" value="Genomic_DNA"/>
</dbReference>
<gene>
    <name evidence="4" type="ORF">GEV33_003121</name>
</gene>
<feature type="chain" id="PRO_5035312177" description="Thrombospondin-like N-terminal domain-containing protein" evidence="2">
    <location>
        <begin position="24"/>
        <end position="302"/>
    </location>
</feature>
<dbReference type="SUPFAM" id="SSF49899">
    <property type="entry name" value="Concanavalin A-like lectins/glucanases"/>
    <property type="match status" value="1"/>
</dbReference>
<evidence type="ECO:0000256" key="1">
    <source>
        <dbReference type="ARBA" id="ARBA00022737"/>
    </source>
</evidence>
<evidence type="ECO:0000256" key="2">
    <source>
        <dbReference type="SAM" id="SignalP"/>
    </source>
</evidence>
<evidence type="ECO:0000313" key="4">
    <source>
        <dbReference type="EMBL" id="KAH0819669.1"/>
    </source>
</evidence>
<keyword evidence="5" id="KW-1185">Reference proteome</keyword>
<feature type="signal peptide" evidence="2">
    <location>
        <begin position="1"/>
        <end position="23"/>
    </location>
</feature>
<evidence type="ECO:0000313" key="5">
    <source>
        <dbReference type="Proteomes" id="UP000719412"/>
    </source>
</evidence>
<keyword evidence="1" id="KW-0677">Repeat</keyword>